<proteinExistence type="predicted"/>
<reference evidence="4 5" key="1">
    <citation type="submission" date="2022-09" db="EMBL/GenBank/DDBJ databases">
        <authorList>
            <person name="Han X.L."/>
            <person name="Wang Q."/>
            <person name="Lu T."/>
        </authorList>
    </citation>
    <scope>NUCLEOTIDE SEQUENCE [LARGE SCALE GENOMIC DNA]</scope>
    <source>
        <strain evidence="4 5">WQ 127069</strain>
    </source>
</reference>
<keyword evidence="1" id="KW-0808">Transferase</keyword>
<protein>
    <submittedName>
        <fullName evidence="4">GNAT family N-acetyltransferase</fullName>
    </submittedName>
</protein>
<dbReference type="Proteomes" id="UP001652445">
    <property type="component" value="Unassembled WGS sequence"/>
</dbReference>
<dbReference type="EMBL" id="JAOQIO010000107">
    <property type="protein sequence ID" value="MCU6796679.1"/>
    <property type="molecule type" value="Genomic_DNA"/>
</dbReference>
<dbReference type="PANTHER" id="PTHR43420:SF12">
    <property type="entry name" value="N-ACETYLTRANSFERASE DOMAIN-CONTAINING PROTEIN"/>
    <property type="match status" value="1"/>
</dbReference>
<evidence type="ECO:0000256" key="1">
    <source>
        <dbReference type="ARBA" id="ARBA00022679"/>
    </source>
</evidence>
<organism evidence="4 5">
    <name type="scientific">Paenibacillus baimaensis</name>
    <dbReference type="NCBI Taxonomy" id="2982185"/>
    <lineage>
        <taxon>Bacteria</taxon>
        <taxon>Bacillati</taxon>
        <taxon>Bacillota</taxon>
        <taxon>Bacilli</taxon>
        <taxon>Bacillales</taxon>
        <taxon>Paenibacillaceae</taxon>
        <taxon>Paenibacillus</taxon>
    </lineage>
</organism>
<dbReference type="Pfam" id="PF13508">
    <property type="entry name" value="Acetyltransf_7"/>
    <property type="match status" value="1"/>
</dbReference>
<evidence type="ECO:0000313" key="4">
    <source>
        <dbReference type="EMBL" id="MCU6796679.1"/>
    </source>
</evidence>
<evidence type="ECO:0000313" key="5">
    <source>
        <dbReference type="Proteomes" id="UP001652445"/>
    </source>
</evidence>
<dbReference type="RefSeq" id="WP_262687524.1">
    <property type="nucleotide sequence ID" value="NZ_JAOQIO010000107.1"/>
</dbReference>
<accession>A0ABT2UPV7</accession>
<dbReference type="Gene3D" id="3.40.630.30">
    <property type="match status" value="1"/>
</dbReference>
<evidence type="ECO:0000259" key="3">
    <source>
        <dbReference type="PROSITE" id="PS51186"/>
    </source>
</evidence>
<dbReference type="PROSITE" id="PS51186">
    <property type="entry name" value="GNAT"/>
    <property type="match status" value="1"/>
</dbReference>
<sequence>MDLSINLYEIPNRFGDPITQKINQLINSLTGIWFTEDVAEDTCKDLMFQDLLCAESDGQVTSFLVFTSSEGSISISLMGTDPRYHRKGIGSKLLLHLFEHVKKMGFNKSVVLTVPPSSKPLYQQTVQFYEKHGFKIEKEYTELWQSGTVQLVKILD</sequence>
<dbReference type="InterPro" id="IPR000182">
    <property type="entry name" value="GNAT_dom"/>
</dbReference>
<name>A0ABT2UPV7_9BACL</name>
<comment type="caution">
    <text evidence="4">The sequence shown here is derived from an EMBL/GenBank/DDBJ whole genome shotgun (WGS) entry which is preliminary data.</text>
</comment>
<dbReference type="InterPro" id="IPR050680">
    <property type="entry name" value="YpeA/RimI_acetyltransf"/>
</dbReference>
<gene>
    <name evidence="4" type="ORF">OB236_31590</name>
</gene>
<keyword evidence="5" id="KW-1185">Reference proteome</keyword>
<feature type="domain" description="N-acetyltransferase" evidence="3">
    <location>
        <begin position="5"/>
        <end position="156"/>
    </location>
</feature>
<keyword evidence="2" id="KW-0012">Acyltransferase</keyword>
<dbReference type="SUPFAM" id="SSF55729">
    <property type="entry name" value="Acyl-CoA N-acyltransferases (Nat)"/>
    <property type="match status" value="1"/>
</dbReference>
<evidence type="ECO:0000256" key="2">
    <source>
        <dbReference type="ARBA" id="ARBA00023315"/>
    </source>
</evidence>
<dbReference type="PANTHER" id="PTHR43420">
    <property type="entry name" value="ACETYLTRANSFERASE"/>
    <property type="match status" value="1"/>
</dbReference>
<dbReference type="InterPro" id="IPR016181">
    <property type="entry name" value="Acyl_CoA_acyltransferase"/>
</dbReference>
<dbReference type="CDD" id="cd04301">
    <property type="entry name" value="NAT_SF"/>
    <property type="match status" value="1"/>
</dbReference>